<evidence type="ECO:0000313" key="2">
    <source>
        <dbReference type="EMBL" id="KAK2961938.1"/>
    </source>
</evidence>
<evidence type="ECO:0000313" key="3">
    <source>
        <dbReference type="Proteomes" id="UP001281761"/>
    </source>
</evidence>
<keyword evidence="3" id="KW-1185">Reference proteome</keyword>
<dbReference type="EMBL" id="JARBJD010000013">
    <property type="protein sequence ID" value="KAK2961938.1"/>
    <property type="molecule type" value="Genomic_DNA"/>
</dbReference>
<reference evidence="2 3" key="1">
    <citation type="journal article" date="2022" name="bioRxiv">
        <title>Genomics of Preaxostyla Flagellates Illuminates Evolutionary Transitions and the Path Towards Mitochondrial Loss.</title>
        <authorList>
            <person name="Novak L.V.F."/>
            <person name="Treitli S.C."/>
            <person name="Pyrih J."/>
            <person name="Halakuc P."/>
            <person name="Pipaliya S.V."/>
            <person name="Vacek V."/>
            <person name="Brzon O."/>
            <person name="Soukal P."/>
            <person name="Eme L."/>
            <person name="Dacks J.B."/>
            <person name="Karnkowska A."/>
            <person name="Elias M."/>
            <person name="Hampl V."/>
        </authorList>
    </citation>
    <scope>NUCLEOTIDE SEQUENCE [LARGE SCALE GENOMIC DNA]</scope>
    <source>
        <strain evidence="2">NAU3</strain>
        <tissue evidence="2">Gut</tissue>
    </source>
</reference>
<feature type="region of interest" description="Disordered" evidence="1">
    <location>
        <begin position="262"/>
        <end position="281"/>
    </location>
</feature>
<accession>A0ABQ9YDT8</accession>
<organism evidence="2 3">
    <name type="scientific">Blattamonas nauphoetae</name>
    <dbReference type="NCBI Taxonomy" id="2049346"/>
    <lineage>
        <taxon>Eukaryota</taxon>
        <taxon>Metamonada</taxon>
        <taxon>Preaxostyla</taxon>
        <taxon>Oxymonadida</taxon>
        <taxon>Blattamonas</taxon>
    </lineage>
</organism>
<name>A0ABQ9YDT8_9EUKA</name>
<evidence type="ECO:0000256" key="1">
    <source>
        <dbReference type="SAM" id="MobiDB-lite"/>
    </source>
</evidence>
<gene>
    <name evidence="2" type="ORF">BLNAU_2994</name>
</gene>
<proteinExistence type="predicted"/>
<dbReference type="Proteomes" id="UP001281761">
    <property type="component" value="Unassembled WGS sequence"/>
</dbReference>
<comment type="caution">
    <text evidence="2">The sequence shown here is derived from an EMBL/GenBank/DDBJ whole genome shotgun (WGS) entry which is preliminary data.</text>
</comment>
<feature type="region of interest" description="Disordered" evidence="1">
    <location>
        <begin position="183"/>
        <end position="222"/>
    </location>
</feature>
<feature type="compositionally biased region" description="Polar residues" evidence="1">
    <location>
        <begin position="183"/>
        <end position="198"/>
    </location>
</feature>
<sequence>MNDIVVQIVDKYRPLTHSAFHTMLWDSASSSFTSFLAVRDVLQQHDKLCMLLPVDAILDHTGIVFVEQGDVPKVNVLVHRGEWLFSDFLTVLQQLSKDDSDAVCIAFSSDCGLWKQNDLTFLSKPCFSSAMNEITGICQHILNQLDTHQSHQLTLSDQDPPSSLVFMEASDLSTSLDEESTVHSTMNFNRSSHFSNNDKTPKSEDTHLSTQISDLPSHGSGYQIDIENRIDRETRISPTEKRRKSSLRILTLIHDIRSRRTDTGETDWNQTPSFDSEEVDPTEKVARDHFDHTIFDLVDQQDIQNLLDECTKISRQTGNLNHLTLTPQYLTKLTRFLLSETGFIGECAVEHLKFLLKAVPDPREIVSTVFPLLRHAFHRTNENACDALLWVVIKELKMNGDDSVLLASWTDDDWIAFFSHRWIRLYRFFLLLGILTDILAVTKCYRQSPSTSDLSLVRLFSASNHILPRSDTLITLFSKPDDLGGFEQFEFFCAIVVCFAAQDEPLPSSIFDAILRLNSTDYFSTLIDILITVVDQSKHEIPHFLSSFPVDFVIEKELSRMLVLLDEKSGPELIVLCEFFAPDTIHMFLHPFILRGLGSSLLQYQLNESPASHLQVLSLILFDLCRSSTSEDSIKLFLFFPSDQIVELSIALILYLDRRCHSEFFNEQKRSPSLTLITTLASHSLHAGSLVSLHRWFQTFYRLGLYPDRKTDDFQNVICALMTMCLSQLQFRLPPFTFRALFGDVNDNLLIRFARRSVFHFGDGWVQLFNMSVVIEFFFEEVAGVLESRSNLLIPVKTGVF</sequence>
<protein>
    <submittedName>
        <fullName evidence="2">Uncharacterized protein</fullName>
    </submittedName>
</protein>